<dbReference type="EMBL" id="JANCNS010000003">
    <property type="protein sequence ID" value="MCP9200841.1"/>
    <property type="molecule type" value="Genomic_DNA"/>
</dbReference>
<evidence type="ECO:0000313" key="1">
    <source>
        <dbReference type="EMBL" id="MCP9200841.1"/>
    </source>
</evidence>
<proteinExistence type="predicted"/>
<dbReference type="RefSeq" id="WP_241552511.1">
    <property type="nucleotide sequence ID" value="NZ_JANCNS010000003.1"/>
</dbReference>
<evidence type="ECO:0000313" key="2">
    <source>
        <dbReference type="Proteomes" id="UP001155280"/>
    </source>
</evidence>
<keyword evidence="2" id="KW-1185">Reference proteome</keyword>
<name>A0A9X2KZ34_9FLAO</name>
<accession>A0A9X2KZ34</accession>
<comment type="caution">
    <text evidence="1">The sequence shown here is derived from an EMBL/GenBank/DDBJ whole genome shotgun (WGS) entry which is preliminary data.</text>
</comment>
<dbReference type="Proteomes" id="UP001155280">
    <property type="component" value="Unassembled WGS sequence"/>
</dbReference>
<protein>
    <submittedName>
        <fullName evidence="1">Uncharacterized protein</fullName>
    </submittedName>
</protein>
<organism evidence="1 2">
    <name type="scientific">Christiangramia oceanisediminis</name>
    <dbReference type="NCBI Taxonomy" id="2920386"/>
    <lineage>
        <taxon>Bacteria</taxon>
        <taxon>Pseudomonadati</taxon>
        <taxon>Bacteroidota</taxon>
        <taxon>Flavobacteriia</taxon>
        <taxon>Flavobacteriales</taxon>
        <taxon>Flavobacteriaceae</taxon>
        <taxon>Christiangramia</taxon>
    </lineage>
</organism>
<dbReference type="AlphaFoldDB" id="A0A9X2KZ34"/>
<gene>
    <name evidence="1" type="ORF">MKO06_13050</name>
</gene>
<reference evidence="1" key="1">
    <citation type="submission" date="2022-07" db="EMBL/GenBank/DDBJ databases">
        <title>Gramela sediminis sp. nov., isolated from deep-sea sediment of the Indian Ocean.</title>
        <authorList>
            <person name="Shi H."/>
        </authorList>
    </citation>
    <scope>NUCLEOTIDE SEQUENCE</scope>
    <source>
        <strain evidence="1">GC03-9</strain>
    </source>
</reference>
<sequence length="47" mass="5621">MDTYHKKTREHFVLADMHYDGVYFDSKILKELKKQAKAIIPNPEKKN</sequence>